<dbReference type="EMBL" id="WURB01000003">
    <property type="protein sequence ID" value="MXQ11122.1"/>
    <property type="molecule type" value="Genomic_DNA"/>
</dbReference>
<comment type="subcellular location">
    <subcellularLocation>
        <location evidence="2">Secreted</location>
    </subcellularLocation>
</comment>
<evidence type="ECO:0000256" key="3">
    <source>
        <dbReference type="ARBA" id="ARBA00009490"/>
    </source>
</evidence>
<dbReference type="InterPro" id="IPR013858">
    <property type="entry name" value="Peptidase_M10B_C"/>
</dbReference>
<dbReference type="Gene3D" id="2.150.10.10">
    <property type="entry name" value="Serralysin-like metalloprotease, C-terminal"/>
    <property type="match status" value="1"/>
</dbReference>
<reference evidence="7 8" key="2">
    <citation type="submission" date="2020-01" db="EMBL/GenBank/DDBJ databases">
        <title>Microvirga sp. nov., an arsenate reduction bacterium isolated from Tibet hotspring sediments.</title>
        <authorList>
            <person name="Xian W.-D."/>
            <person name="Li W.-J."/>
        </authorList>
    </citation>
    <scope>NUCLEOTIDE SEQUENCE [LARGE SCALE GENOMIC DNA]</scope>
    <source>
        <strain evidence="7 8">KCTC 23863</strain>
    </source>
</reference>
<dbReference type="GO" id="GO:0005509">
    <property type="term" value="F:calcium ion binding"/>
    <property type="evidence" value="ECO:0007669"/>
    <property type="project" value="InterPro"/>
</dbReference>
<feature type="domain" description="Peptidase metallopeptidase" evidence="6">
    <location>
        <begin position="27"/>
        <end position="189"/>
    </location>
</feature>
<dbReference type="InterPro" id="IPR018511">
    <property type="entry name" value="Hemolysin-typ_Ca-bd_CS"/>
</dbReference>
<evidence type="ECO:0000313" key="8">
    <source>
        <dbReference type="Proteomes" id="UP000436483"/>
    </source>
</evidence>
<dbReference type="InterPro" id="IPR034033">
    <property type="entry name" value="Serralysin-like"/>
</dbReference>
<dbReference type="InterPro" id="IPR011049">
    <property type="entry name" value="Serralysin-like_metalloprot_C"/>
</dbReference>
<dbReference type="GO" id="GO:0008237">
    <property type="term" value="F:metallopeptidase activity"/>
    <property type="evidence" value="ECO:0007669"/>
    <property type="project" value="InterPro"/>
</dbReference>
<dbReference type="Proteomes" id="UP000436483">
    <property type="component" value="Unassembled WGS sequence"/>
</dbReference>
<dbReference type="AlphaFoldDB" id="A0A7X3MQ55"/>
<dbReference type="PROSITE" id="PS00330">
    <property type="entry name" value="HEMOLYSIN_CALCIUM"/>
    <property type="match status" value="1"/>
</dbReference>
<evidence type="ECO:0000259" key="6">
    <source>
        <dbReference type="SMART" id="SM00235"/>
    </source>
</evidence>
<dbReference type="Pfam" id="PF00353">
    <property type="entry name" value="HemolysinCabind"/>
    <property type="match status" value="1"/>
</dbReference>
<name>A0A7X3MQ55_9HYPH</name>
<dbReference type="GO" id="GO:0005615">
    <property type="term" value="C:extracellular space"/>
    <property type="evidence" value="ECO:0007669"/>
    <property type="project" value="InterPro"/>
</dbReference>
<sequence length="459" mass="48816">MAATVAVARTGNQDVDGVLSGLAWSGRSLTYSFPTRASYYGSGYGSGEPQDNFGALSPSQVRAAREVFAMIASVANLSFTEIDETSTSHATVRLAIADTPSSAWSYFPSTSPEGGDVWFGRANGWFDAPVRGSYGYYVFIHEILHAVGLKHGNEASGFGAMTATRDSMEFSAMTYRSYVGATGQYLENETWGYAQTLMMYDIAALQEMYGADFTTNAGNTVYRWNPATGQASADGIGQSVPGGNRIFMTVWDGGGRDTYDLSNYTTNLRVDLRPGQWSRLSTAQIAQLGDGQEARGNVANALTYRGSVQSLIENAVGGSGKDVIVGNTVANILKGGGGDDRLYGLEGSDVLSGGAGRDIFVFNRKPSLASNLDRIVDFSVSDDTIYLESVIFTKLKAGKLPSAAFWTGATAHDSTDRVLYDSAKGSLHYDGDGIGKGAPVQIAKLATGLRMTADDFQVV</sequence>
<keyword evidence="5" id="KW-0677">Repeat</keyword>
<accession>A0A7X3MQ55</accession>
<proteinExistence type="inferred from homology"/>
<evidence type="ECO:0000256" key="1">
    <source>
        <dbReference type="ARBA" id="ARBA00001913"/>
    </source>
</evidence>
<reference evidence="7 8" key="1">
    <citation type="submission" date="2019-12" db="EMBL/GenBank/DDBJ databases">
        <authorList>
            <person name="Yuan C.-G."/>
        </authorList>
    </citation>
    <scope>NUCLEOTIDE SEQUENCE [LARGE SCALE GENOMIC DNA]</scope>
    <source>
        <strain evidence="7 8">KCTC 23863</strain>
    </source>
</reference>
<dbReference type="Gene3D" id="3.40.390.10">
    <property type="entry name" value="Collagenase (Catalytic Domain)"/>
    <property type="match status" value="1"/>
</dbReference>
<evidence type="ECO:0000256" key="2">
    <source>
        <dbReference type="ARBA" id="ARBA00004613"/>
    </source>
</evidence>
<comment type="cofactor">
    <cofactor evidence="1">
        <name>Ca(2+)</name>
        <dbReference type="ChEBI" id="CHEBI:29108"/>
    </cofactor>
</comment>
<dbReference type="SMART" id="SM00235">
    <property type="entry name" value="ZnMc"/>
    <property type="match status" value="1"/>
</dbReference>
<evidence type="ECO:0000256" key="5">
    <source>
        <dbReference type="ARBA" id="ARBA00022737"/>
    </source>
</evidence>
<dbReference type="OrthoDB" id="223957at2"/>
<comment type="similarity">
    <text evidence="3">Belongs to the peptidase M10B family.</text>
</comment>
<keyword evidence="8" id="KW-1185">Reference proteome</keyword>
<protein>
    <submittedName>
        <fullName evidence="7">Matrixin</fullName>
    </submittedName>
</protein>
<dbReference type="Pfam" id="PF08548">
    <property type="entry name" value="Peptidase_M10_C"/>
    <property type="match status" value="1"/>
</dbReference>
<organism evidence="7 8">
    <name type="scientific">Microvirga makkahensis</name>
    <dbReference type="NCBI Taxonomy" id="1128670"/>
    <lineage>
        <taxon>Bacteria</taxon>
        <taxon>Pseudomonadati</taxon>
        <taxon>Pseudomonadota</taxon>
        <taxon>Alphaproteobacteria</taxon>
        <taxon>Hyphomicrobiales</taxon>
        <taxon>Methylobacteriaceae</taxon>
        <taxon>Microvirga</taxon>
    </lineage>
</organism>
<dbReference type="PRINTS" id="PR00313">
    <property type="entry name" value="CABNDNGRPT"/>
</dbReference>
<dbReference type="SUPFAM" id="SSF55486">
    <property type="entry name" value="Metalloproteases ('zincins'), catalytic domain"/>
    <property type="match status" value="1"/>
</dbReference>
<dbReference type="GO" id="GO:0008270">
    <property type="term" value="F:zinc ion binding"/>
    <property type="evidence" value="ECO:0007669"/>
    <property type="project" value="InterPro"/>
</dbReference>
<dbReference type="GO" id="GO:0006508">
    <property type="term" value="P:proteolysis"/>
    <property type="evidence" value="ECO:0007669"/>
    <property type="project" value="InterPro"/>
</dbReference>
<dbReference type="InterPro" id="IPR024079">
    <property type="entry name" value="MetalloPept_cat_dom_sf"/>
</dbReference>
<evidence type="ECO:0000313" key="7">
    <source>
        <dbReference type="EMBL" id="MXQ11122.1"/>
    </source>
</evidence>
<keyword evidence="4" id="KW-0964">Secreted</keyword>
<dbReference type="CDD" id="cd04277">
    <property type="entry name" value="ZnMc_serralysin_like"/>
    <property type="match status" value="1"/>
</dbReference>
<dbReference type="InterPro" id="IPR006026">
    <property type="entry name" value="Peptidase_Metallo"/>
</dbReference>
<dbReference type="SUPFAM" id="SSF51120">
    <property type="entry name" value="beta-Roll"/>
    <property type="match status" value="1"/>
</dbReference>
<evidence type="ECO:0000256" key="4">
    <source>
        <dbReference type="ARBA" id="ARBA00022525"/>
    </source>
</evidence>
<dbReference type="RefSeq" id="WP_160883713.1">
    <property type="nucleotide sequence ID" value="NZ_WURB01000003.1"/>
</dbReference>
<dbReference type="InterPro" id="IPR001343">
    <property type="entry name" value="Hemolysn_Ca-bd"/>
</dbReference>
<gene>
    <name evidence="7" type="ORF">GR328_06580</name>
</gene>
<comment type="caution">
    <text evidence="7">The sequence shown here is derived from an EMBL/GenBank/DDBJ whole genome shotgun (WGS) entry which is preliminary data.</text>
</comment>